<keyword evidence="2 4" id="KW-0472">Membrane</keyword>
<keyword evidence="8" id="KW-1185">Reference proteome</keyword>
<keyword evidence="3 4" id="KW-0998">Cell outer membrane</keyword>
<evidence type="ECO:0000256" key="5">
    <source>
        <dbReference type="SAM" id="MobiDB-lite"/>
    </source>
</evidence>
<dbReference type="InterPro" id="IPR023997">
    <property type="entry name" value="TonB-dep_OMP_SusC/RagA_CS"/>
</dbReference>
<comment type="subcellular location">
    <subcellularLocation>
        <location evidence="4">Cell outer membrane</location>
        <topology evidence="4">Multi-pass membrane protein</topology>
    </subcellularLocation>
</comment>
<gene>
    <name evidence="7" type="ORF">FHW36_103549</name>
</gene>
<dbReference type="Pfam" id="PF07715">
    <property type="entry name" value="Plug"/>
    <property type="match status" value="1"/>
</dbReference>
<organism evidence="7 8">
    <name type="scientific">Chitinophaga polysaccharea</name>
    <dbReference type="NCBI Taxonomy" id="1293035"/>
    <lineage>
        <taxon>Bacteria</taxon>
        <taxon>Pseudomonadati</taxon>
        <taxon>Bacteroidota</taxon>
        <taxon>Chitinophagia</taxon>
        <taxon>Chitinophagales</taxon>
        <taxon>Chitinophagaceae</taxon>
        <taxon>Chitinophaga</taxon>
    </lineage>
</organism>
<dbReference type="InterPro" id="IPR008969">
    <property type="entry name" value="CarboxyPept-like_regulatory"/>
</dbReference>
<dbReference type="Pfam" id="PF07660">
    <property type="entry name" value="STN"/>
    <property type="match status" value="1"/>
</dbReference>
<proteinExistence type="inferred from homology"/>
<sequence>MYLHVQNARSFYWSWRRTRILLHIVMRLAFFVMLVACLQVRGNAYSQKISISAKNLSLEKIFWVIGQQSGYQIIYNPDLLKDAANIDLNVKDASLRDALDICLEKRGITYVVRYNTIILKKSPTGASGEESAPAPPMTVRGHVTDEKGQPLERVGVQEKGTANGVYSDKKGEFVIQVKDGHAILLFKYLGYATKELPVNNQTYLEVQLAPSSIGIDSVVVTGFNTRQKKISIVGAITTISPQELKTPSSTLSSSFAGRLSGVIARQSTGEPGSGAQFWIRGVSTYGGTGALIFLNGVEISAGDLNSIDPSNIESFSILKDASSTALYGARGANGVILIETKRGKIMDKPKISGLVESSVSSPTKIVKFTDGVSYMKLYNEALRNDNPYNADRYSQEKINGTAQGLDPYIYPNIDWYKMLFKDYAFSHHANLNVQGGGQVARYYMGIAYYKDMGILNNGLLTGFKNNIDNNRFNFVNNVSVKATKTTELELNINADYYRNTGPATSASSLFGSVMGANGVDFPAFYPTPADGALDHIYFGNKTDGFLTANTRDNPYADMIKGYSQSAASTLLTTLRGKQDLNMITKGLSFNALISFKNWASSSITRTYTPYYYTLDSYRKDADGKYIYNLNWIAAAGGSTALGQSGDNSGDRTLYMQTTLNYNRMFNDKHDVSGMLVFLRNEYNTNTPGGNIVDALPSRKQGWAGRLAYGYDSRYYLEANLGYTGSENFAAGHRYGFFPAGGISWVASNESFFKTATWTSHINLLKVRASYGLSGNDQIGGDRFPYLSVVNMNSGNGFTTGYNFDNGMSGIQITRYPNNNIQWEISKKLNVGLDLGLFNDLTLNLDWFREMRTNIYQQRGTIPATAGVSSALPYSNIGRVLNHGIDATLLYNHTINRDLAVSFRGTFTYARNKILYYDQPNYAALGLGNLSYMGHPLNTNFGLVAERLFIDDKEAASSPVFIASHAGDIKYKDINGDGSINNNDRVAMGWPRVPEIVYGAGFTVTYKKFDVGVFFQGLSHMSDYINGFRPFGRAQNNLIAAIAADHWSPDNQNLYAFYPRLTALESAPNNEQSSSWWLRDFSFLRLKQVEIGYNPAKIARIYLRGINLLTFSKFKLWDPEQGGGNGLGYPPQAVVNLGAQFNL</sequence>
<comment type="similarity">
    <text evidence="4">Belongs to the TonB-dependent receptor family.</text>
</comment>
<evidence type="ECO:0000313" key="7">
    <source>
        <dbReference type="EMBL" id="TWF41745.1"/>
    </source>
</evidence>
<dbReference type="Gene3D" id="2.60.40.1120">
    <property type="entry name" value="Carboxypeptidase-like, regulatory domain"/>
    <property type="match status" value="1"/>
</dbReference>
<evidence type="ECO:0000256" key="2">
    <source>
        <dbReference type="ARBA" id="ARBA00023136"/>
    </source>
</evidence>
<accession>A0A561PUE5</accession>
<dbReference type="Proteomes" id="UP000320811">
    <property type="component" value="Unassembled WGS sequence"/>
</dbReference>
<comment type="caution">
    <text evidence="7">The sequence shown here is derived from an EMBL/GenBank/DDBJ whole genome shotgun (WGS) entry which is preliminary data.</text>
</comment>
<feature type="domain" description="Secretin/TonB short N-terminal" evidence="6">
    <location>
        <begin position="71"/>
        <end position="122"/>
    </location>
</feature>
<dbReference type="OrthoDB" id="9768177at2"/>
<dbReference type="SUPFAM" id="SSF56935">
    <property type="entry name" value="Porins"/>
    <property type="match status" value="1"/>
</dbReference>
<dbReference type="Gene3D" id="3.55.50.30">
    <property type="match status" value="1"/>
</dbReference>
<dbReference type="PROSITE" id="PS52016">
    <property type="entry name" value="TONB_DEPENDENT_REC_3"/>
    <property type="match status" value="1"/>
</dbReference>
<evidence type="ECO:0000256" key="4">
    <source>
        <dbReference type="PROSITE-ProRule" id="PRU01360"/>
    </source>
</evidence>
<evidence type="ECO:0000313" key="8">
    <source>
        <dbReference type="Proteomes" id="UP000320811"/>
    </source>
</evidence>
<dbReference type="NCBIfam" id="TIGR04057">
    <property type="entry name" value="SusC_RagA_signa"/>
    <property type="match status" value="1"/>
</dbReference>
<keyword evidence="1 4" id="KW-0813">Transport</keyword>
<dbReference type="EMBL" id="VIWO01000003">
    <property type="protein sequence ID" value="TWF41745.1"/>
    <property type="molecule type" value="Genomic_DNA"/>
</dbReference>
<evidence type="ECO:0000259" key="6">
    <source>
        <dbReference type="SMART" id="SM00965"/>
    </source>
</evidence>
<dbReference type="InterPro" id="IPR039426">
    <property type="entry name" value="TonB-dep_rcpt-like"/>
</dbReference>
<dbReference type="InterPro" id="IPR037066">
    <property type="entry name" value="Plug_dom_sf"/>
</dbReference>
<dbReference type="FunFam" id="2.170.130.10:FF:000003">
    <property type="entry name" value="SusC/RagA family TonB-linked outer membrane protein"/>
    <property type="match status" value="1"/>
</dbReference>
<dbReference type="Gene3D" id="2.170.130.10">
    <property type="entry name" value="TonB-dependent receptor, plug domain"/>
    <property type="match status" value="1"/>
</dbReference>
<dbReference type="Pfam" id="PF13715">
    <property type="entry name" value="CarbopepD_reg_2"/>
    <property type="match status" value="1"/>
</dbReference>
<protein>
    <submittedName>
        <fullName evidence="7">TonB-linked SusC/RagA family outer membrane protein</fullName>
    </submittedName>
</protein>
<dbReference type="NCBIfam" id="TIGR04056">
    <property type="entry name" value="OMP_RagA_SusC"/>
    <property type="match status" value="1"/>
</dbReference>
<keyword evidence="4" id="KW-1134">Transmembrane beta strand</keyword>
<feature type="region of interest" description="Disordered" evidence="5">
    <location>
        <begin position="123"/>
        <end position="142"/>
    </location>
</feature>
<evidence type="ECO:0000256" key="1">
    <source>
        <dbReference type="ARBA" id="ARBA00022448"/>
    </source>
</evidence>
<dbReference type="SUPFAM" id="SSF49464">
    <property type="entry name" value="Carboxypeptidase regulatory domain-like"/>
    <property type="match status" value="1"/>
</dbReference>
<dbReference type="InterPro" id="IPR023996">
    <property type="entry name" value="TonB-dep_OMP_SusC/RagA"/>
</dbReference>
<dbReference type="GO" id="GO:0009279">
    <property type="term" value="C:cell outer membrane"/>
    <property type="evidence" value="ECO:0007669"/>
    <property type="project" value="UniProtKB-SubCell"/>
</dbReference>
<dbReference type="InterPro" id="IPR012910">
    <property type="entry name" value="Plug_dom"/>
</dbReference>
<dbReference type="AlphaFoldDB" id="A0A561PUE5"/>
<reference evidence="7 8" key="1">
    <citation type="submission" date="2019-06" db="EMBL/GenBank/DDBJ databases">
        <title>Sorghum-associated microbial communities from plants grown in Nebraska, USA.</title>
        <authorList>
            <person name="Schachtman D."/>
        </authorList>
    </citation>
    <scope>NUCLEOTIDE SEQUENCE [LARGE SCALE GENOMIC DNA]</scope>
    <source>
        <strain evidence="7 8">1209</strain>
    </source>
</reference>
<keyword evidence="4" id="KW-0812">Transmembrane</keyword>
<name>A0A561PUE5_9BACT</name>
<evidence type="ECO:0000256" key="3">
    <source>
        <dbReference type="ARBA" id="ARBA00023237"/>
    </source>
</evidence>
<dbReference type="InterPro" id="IPR011662">
    <property type="entry name" value="Secretin/TonB_short_N"/>
</dbReference>
<dbReference type="SMART" id="SM00965">
    <property type="entry name" value="STN"/>
    <property type="match status" value="1"/>
</dbReference>